<dbReference type="PANTHER" id="PTHR25466:SF14">
    <property type="entry name" value="BUTYROPHILIN SUBFAMILY 2 MEMBER A2-LIKE-RELATED"/>
    <property type="match status" value="1"/>
</dbReference>
<keyword evidence="7" id="KW-0732">Signal</keyword>
<keyword evidence="10 17" id="KW-1133">Transmembrane helix</keyword>
<dbReference type="GO" id="GO:0071222">
    <property type="term" value="P:cellular response to lipopolysaccharide"/>
    <property type="evidence" value="ECO:0007669"/>
    <property type="project" value="TreeGrafter"/>
</dbReference>
<dbReference type="Pfam" id="PF07686">
    <property type="entry name" value="V-set"/>
    <property type="match status" value="1"/>
</dbReference>
<dbReference type="GO" id="GO:0033644">
    <property type="term" value="C:host cell membrane"/>
    <property type="evidence" value="ECO:0007669"/>
    <property type="project" value="UniProtKB-SubCell"/>
</dbReference>
<evidence type="ECO:0000256" key="3">
    <source>
        <dbReference type="ARBA" id="ARBA00004563"/>
    </source>
</evidence>
<evidence type="ECO:0000256" key="1">
    <source>
        <dbReference type="ARBA" id="ARBA00004251"/>
    </source>
</evidence>
<dbReference type="InterPro" id="IPR013106">
    <property type="entry name" value="Ig_V-set"/>
</dbReference>
<keyword evidence="20" id="KW-1185">Reference proteome</keyword>
<dbReference type="PROSITE" id="PS50835">
    <property type="entry name" value="IG_LIKE"/>
    <property type="match status" value="2"/>
</dbReference>
<keyword evidence="4" id="KW-1003">Cell membrane</keyword>
<feature type="domain" description="Ig-like" evidence="18">
    <location>
        <begin position="238"/>
        <end position="305"/>
    </location>
</feature>
<dbReference type="PANTHER" id="PTHR25466">
    <property type="entry name" value="T-LYMPHOCYTE ACTIVATION ANTIGEN"/>
    <property type="match status" value="1"/>
</dbReference>
<dbReference type="Proteomes" id="UP000172127">
    <property type="component" value="Segment"/>
</dbReference>
<keyword evidence="8" id="KW-1043">Host membrane</keyword>
<evidence type="ECO:0000256" key="5">
    <source>
        <dbReference type="ARBA" id="ARBA00022546"/>
    </source>
</evidence>
<evidence type="ECO:0000256" key="13">
    <source>
        <dbReference type="ARBA" id="ARBA00023170"/>
    </source>
</evidence>
<evidence type="ECO:0000256" key="10">
    <source>
        <dbReference type="ARBA" id="ARBA00022989"/>
    </source>
</evidence>
<keyword evidence="5" id="KW-0348">Hemagglutinin</keyword>
<dbReference type="Gene3D" id="2.60.40.10">
    <property type="entry name" value="Immunoglobulins"/>
    <property type="match status" value="2"/>
</dbReference>
<dbReference type="EMBL" id="AY521625">
    <property type="protein sequence ID" value="AAS18050.1"/>
    <property type="molecule type" value="Genomic_DNA"/>
</dbReference>
<evidence type="ECO:0000256" key="16">
    <source>
        <dbReference type="ARBA" id="ARBA00030815"/>
    </source>
</evidence>
<name>Q5YFN0_9VIRU</name>
<dbReference type="GO" id="GO:0005886">
    <property type="term" value="C:plasma membrane"/>
    <property type="evidence" value="ECO:0007669"/>
    <property type="project" value="UniProtKB-SubCell"/>
</dbReference>
<dbReference type="InterPro" id="IPR007110">
    <property type="entry name" value="Ig-like_dom"/>
</dbReference>
<reference evidence="19 20" key="1">
    <citation type="journal article" date="2004" name="J. Virol.">
        <title>Functional genomics analysis of Singapore grouper iridovirus: complete sequence determination and proteomic analysis.</title>
        <authorList>
            <person name="Song W.J."/>
            <person name="Qin Q.W."/>
            <person name="Qiu J."/>
            <person name="Huang C.H."/>
            <person name="Wang F."/>
            <person name="Hew C.L."/>
        </authorList>
    </citation>
    <scope>NUCLEOTIDE SEQUENCE [LARGE SCALE GENOMIC DNA]</scope>
</reference>
<evidence type="ECO:0000256" key="15">
    <source>
        <dbReference type="ARBA" id="ARBA00023319"/>
    </source>
</evidence>
<accession>Q5YFN0</accession>
<evidence type="ECO:0000256" key="17">
    <source>
        <dbReference type="SAM" id="Phobius"/>
    </source>
</evidence>
<dbReference type="GO" id="GO:0006955">
    <property type="term" value="P:immune response"/>
    <property type="evidence" value="ECO:0007669"/>
    <property type="project" value="TreeGrafter"/>
</dbReference>
<evidence type="ECO:0000256" key="4">
    <source>
        <dbReference type="ARBA" id="ARBA00022475"/>
    </source>
</evidence>
<dbReference type="KEGG" id="vg:3197041"/>
<dbReference type="InterPro" id="IPR051713">
    <property type="entry name" value="T-cell_Activation_Regulation"/>
</dbReference>
<keyword evidence="11 17" id="KW-0472">Membrane</keyword>
<dbReference type="RefSeq" id="YP_164130.1">
    <property type="nucleotide sequence ID" value="NC_006549.1"/>
</dbReference>
<evidence type="ECO:0000256" key="14">
    <source>
        <dbReference type="ARBA" id="ARBA00023180"/>
    </source>
</evidence>
<proteinExistence type="predicted"/>
<evidence type="ECO:0000313" key="20">
    <source>
        <dbReference type="Proteomes" id="UP000172127"/>
    </source>
</evidence>
<dbReference type="InterPro" id="IPR013783">
    <property type="entry name" value="Ig-like_fold"/>
</dbReference>
<keyword evidence="14" id="KW-0325">Glycoprotein</keyword>
<dbReference type="SUPFAM" id="SSF48726">
    <property type="entry name" value="Immunoglobulin"/>
    <property type="match status" value="2"/>
</dbReference>
<evidence type="ECO:0000256" key="6">
    <source>
        <dbReference type="ARBA" id="ARBA00022692"/>
    </source>
</evidence>
<evidence type="ECO:0000313" key="19">
    <source>
        <dbReference type="EMBL" id="AAS18050.1"/>
    </source>
</evidence>
<feature type="transmembrane region" description="Helical" evidence="17">
    <location>
        <begin position="317"/>
        <end position="342"/>
    </location>
</feature>
<dbReference type="GeneID" id="3197041"/>
<dbReference type="GO" id="GO:0055036">
    <property type="term" value="C:virion membrane"/>
    <property type="evidence" value="ECO:0007669"/>
    <property type="project" value="UniProtKB-SubCell"/>
</dbReference>
<evidence type="ECO:0000256" key="2">
    <source>
        <dbReference type="ARBA" id="ARBA00004313"/>
    </source>
</evidence>
<evidence type="ECO:0000259" key="18">
    <source>
        <dbReference type="PROSITE" id="PS50835"/>
    </source>
</evidence>
<dbReference type="GO" id="GO:0007166">
    <property type="term" value="P:cell surface receptor signaling pathway"/>
    <property type="evidence" value="ECO:0007669"/>
    <property type="project" value="TreeGrafter"/>
</dbReference>
<dbReference type="InterPro" id="IPR003599">
    <property type="entry name" value="Ig_sub"/>
</dbReference>
<gene>
    <name evidence="19" type="ORF">ORF035L</name>
</gene>
<dbReference type="GO" id="GO:0019031">
    <property type="term" value="C:viral envelope"/>
    <property type="evidence" value="ECO:0007669"/>
    <property type="project" value="UniProtKB-KW"/>
</dbReference>
<evidence type="ECO:0000256" key="9">
    <source>
        <dbReference type="ARBA" id="ARBA00022879"/>
    </source>
</evidence>
<organism evidence="19 20">
    <name type="scientific">Singapore grouper iridovirus</name>
    <dbReference type="NCBI Taxonomy" id="262968"/>
    <lineage>
        <taxon>Viruses</taxon>
        <taxon>Varidnaviria</taxon>
        <taxon>Bamfordvirae</taxon>
        <taxon>Nucleocytoviricota</taxon>
        <taxon>Megaviricetes</taxon>
        <taxon>Pimascovirales</taxon>
        <taxon>Pimascovirales incertae sedis</taxon>
        <taxon>Iridoviridae</taxon>
        <taxon>Alphairidovirinae</taxon>
        <taxon>Ranavirus</taxon>
        <taxon>Ranavirus epinephelus1</taxon>
    </lineage>
</organism>
<keyword evidence="9" id="KW-0946">Virion</keyword>
<keyword evidence="15" id="KW-0393">Immunoglobulin domain</keyword>
<evidence type="ECO:0000256" key="8">
    <source>
        <dbReference type="ARBA" id="ARBA00022870"/>
    </source>
</evidence>
<evidence type="ECO:0000256" key="12">
    <source>
        <dbReference type="ARBA" id="ARBA00023157"/>
    </source>
</evidence>
<dbReference type="SMART" id="SM00409">
    <property type="entry name" value="IG"/>
    <property type="match status" value="2"/>
</dbReference>
<keyword evidence="9" id="KW-0261">Viral envelope protein</keyword>
<dbReference type="InterPro" id="IPR036179">
    <property type="entry name" value="Ig-like_dom_sf"/>
</dbReference>
<evidence type="ECO:0000256" key="11">
    <source>
        <dbReference type="ARBA" id="ARBA00023136"/>
    </source>
</evidence>
<comment type="subcellular location">
    <subcellularLocation>
        <location evidence="1">Cell membrane</location>
        <topology evidence="1">Single-pass type I membrane protein</topology>
    </subcellularLocation>
    <subcellularLocation>
        <location evidence="2">Host membrane</location>
        <topology evidence="2">Single-pass type I membrane protein</topology>
    </subcellularLocation>
    <subcellularLocation>
        <location evidence="3">Virion membrane</location>
        <topology evidence="3">Single-pass type I membrane protein</topology>
    </subcellularLocation>
</comment>
<keyword evidence="12" id="KW-1015">Disulfide bond</keyword>
<protein>
    <recommendedName>
        <fullName evidence="16">Hemagglutinin</fullName>
    </recommendedName>
</protein>
<keyword evidence="6 17" id="KW-0812">Transmembrane</keyword>
<keyword evidence="13" id="KW-0675">Receptor</keyword>
<sequence>MKMVSSPEKFLRLVTYIERDRERIMANFAVAILLGLIGFVAPVSAVDCYIGFPCKLDCRYSGEHLMIIWTDSKNKVVLAYQDQPLLRLQDQAYKDKVQMAGDSTKITNGDASLMIKSVTWANAGMYKCHVNRKDVSSSRITQFVTVEIKNPIDTVSIFKLNNTLLCHSSDIRGAPLVYWNTSIAHNITQTSVEGGMYTVSSYINVKDITNYYLTCNVSTEHGWKSSTYGSSVVRARVGQPAVIPCMKENYNHSSVMWLFDGQDEIKKTAPSWNVVSINATSLRVTKLNNLGRYTCIVISAHRVFNITVYVVEDPLNYGGIIAVVIVVIVLLLFCTPLIYMCCKIAKNVKKSQLKHLQKHEKKENYVKCEIIEILD</sequence>
<evidence type="ECO:0000256" key="7">
    <source>
        <dbReference type="ARBA" id="ARBA00022729"/>
    </source>
</evidence>
<feature type="domain" description="Ig-like" evidence="18">
    <location>
        <begin position="56"/>
        <end position="145"/>
    </location>
</feature>